<name>A0A4R6R8Q4_9HYPH</name>
<gene>
    <name evidence="16" type="ORF">EDD54_3688</name>
</gene>
<dbReference type="GO" id="GO:0048038">
    <property type="term" value="F:quinone binding"/>
    <property type="evidence" value="ECO:0007669"/>
    <property type="project" value="UniProtKB-KW"/>
</dbReference>
<dbReference type="EC" id="1.8.5.4" evidence="12"/>
<dbReference type="InterPro" id="IPR052541">
    <property type="entry name" value="SQRD"/>
</dbReference>
<dbReference type="Gene3D" id="3.50.50.100">
    <property type="match status" value="1"/>
</dbReference>
<comment type="similarity">
    <text evidence="11">Belongs to the SQRD family.</text>
</comment>
<keyword evidence="8" id="KW-0472">Membrane</keyword>
<dbReference type="SUPFAM" id="SSF51905">
    <property type="entry name" value="FAD/NAD(P)-binding domain"/>
    <property type="match status" value="2"/>
</dbReference>
<evidence type="ECO:0000256" key="5">
    <source>
        <dbReference type="ARBA" id="ARBA00022741"/>
    </source>
</evidence>
<keyword evidence="4" id="KW-0874">Quinone</keyword>
<dbReference type="EMBL" id="SNXY01000010">
    <property type="protein sequence ID" value="TDP82421.1"/>
    <property type="molecule type" value="Genomic_DNA"/>
</dbReference>
<sequence>MNDAARASAIGDVNIPADREDAGTCREETDMARVVVVGAGLGGVIMAYELRDVLGKGHEIVVVNKGSTYSFVPSNPWVAVGWREREAIEVDLAPVFADRGIQLHTEGAARVVPAENRVELVGGGSVAYDYLVIATGPDLAFDEIEGFGPDGHTQSICHVDHALAARDAFRELVKNPGPVIVGAAQGASCYGPAYEFTFVLDKALRDARVRDRVPMTFVTAEPYVGHLGLDGVGDTKGLLEAEMRQHHVKWICNAKVEKVEAGRMVVAEHAEDGSVKATHELPFAFSMMLPAFRGVPAVRGVEGLVNPRGFVLADKHQRNPTFRNVFSVGVCVAIPPVGKTPVPVGVPKTGFMIESMVTATAHNVARLVAGKEPDAEATWNAVCLADFGDGGVAFVAQPQIPPRNVNWSSSGLWVHAAKIGFEKYFLRKIRIGKSEPFYERLALQALGIDKLKAIKVEEHL</sequence>
<dbReference type="AlphaFoldDB" id="A0A4R6R8Q4"/>
<organism evidence="16 17">
    <name type="scientific">Oharaeibacter diazotrophicus</name>
    <dbReference type="NCBI Taxonomy" id="1920512"/>
    <lineage>
        <taxon>Bacteria</taxon>
        <taxon>Pseudomonadati</taxon>
        <taxon>Pseudomonadota</taxon>
        <taxon>Alphaproteobacteria</taxon>
        <taxon>Hyphomicrobiales</taxon>
        <taxon>Pleomorphomonadaceae</taxon>
        <taxon>Oharaeibacter</taxon>
    </lineage>
</organism>
<comment type="subcellular location">
    <subcellularLocation>
        <location evidence="2">Membrane</location>
        <topology evidence="2">Peripheral membrane protein</topology>
    </subcellularLocation>
</comment>
<evidence type="ECO:0000256" key="6">
    <source>
        <dbReference type="ARBA" id="ARBA00022827"/>
    </source>
</evidence>
<evidence type="ECO:0000256" key="2">
    <source>
        <dbReference type="ARBA" id="ARBA00004170"/>
    </source>
</evidence>
<accession>A0A4R6R8Q4</accession>
<evidence type="ECO:0000256" key="9">
    <source>
        <dbReference type="ARBA" id="ARBA00050821"/>
    </source>
</evidence>
<evidence type="ECO:0000256" key="1">
    <source>
        <dbReference type="ARBA" id="ARBA00001974"/>
    </source>
</evidence>
<evidence type="ECO:0000256" key="11">
    <source>
        <dbReference type="ARBA" id="ARBA00060891"/>
    </source>
</evidence>
<dbReference type="InterPro" id="IPR023753">
    <property type="entry name" value="FAD/NAD-binding_dom"/>
</dbReference>
<dbReference type="GO" id="GO:0016020">
    <property type="term" value="C:membrane"/>
    <property type="evidence" value="ECO:0007669"/>
    <property type="project" value="UniProtKB-SubCell"/>
</dbReference>
<evidence type="ECO:0000256" key="7">
    <source>
        <dbReference type="ARBA" id="ARBA00023002"/>
    </source>
</evidence>
<comment type="function">
    <text evidence="10">Catalyzes the oxidation of hydrogen sulfide, with the help of a quinone. Consecutive reaction cycles lead to the accumulation of a polysulfide product on the active site Cys residues; these products are released when they exceed a critical length, typically as cyclooctasulfur.</text>
</comment>
<dbReference type="PANTHER" id="PTHR43755">
    <property type="match status" value="1"/>
</dbReference>
<keyword evidence="7" id="KW-0560">Oxidoreductase</keyword>
<dbReference type="GO" id="GO:0000166">
    <property type="term" value="F:nucleotide binding"/>
    <property type="evidence" value="ECO:0007669"/>
    <property type="project" value="UniProtKB-KW"/>
</dbReference>
<dbReference type="Proteomes" id="UP000294547">
    <property type="component" value="Unassembled WGS sequence"/>
</dbReference>
<evidence type="ECO:0000256" key="12">
    <source>
        <dbReference type="ARBA" id="ARBA00066453"/>
    </source>
</evidence>
<keyword evidence="6" id="KW-0274">FAD</keyword>
<comment type="catalytic activity">
    <reaction evidence="9">
        <text>n a quinone + n hydrogen sulfide + n H(+) = polysulfur(n-2) + n a quinol</text>
        <dbReference type="Rhea" id="RHEA:30239"/>
        <dbReference type="Rhea" id="RHEA-COMP:19475"/>
        <dbReference type="ChEBI" id="CHEBI:15378"/>
        <dbReference type="ChEBI" id="CHEBI:17909"/>
        <dbReference type="ChEBI" id="CHEBI:24646"/>
        <dbReference type="ChEBI" id="CHEBI:29919"/>
        <dbReference type="ChEBI" id="CHEBI:132124"/>
        <dbReference type="EC" id="1.8.5.4"/>
    </reaction>
</comment>
<evidence type="ECO:0000256" key="3">
    <source>
        <dbReference type="ARBA" id="ARBA00022630"/>
    </source>
</evidence>
<feature type="domain" description="FAD/NAD(P)-binding" evidence="15">
    <location>
        <begin position="33"/>
        <end position="332"/>
    </location>
</feature>
<comment type="cofactor">
    <cofactor evidence="1">
        <name>FAD</name>
        <dbReference type="ChEBI" id="CHEBI:57692"/>
    </cofactor>
</comment>
<dbReference type="GO" id="GO:0070224">
    <property type="term" value="F:sulfide:quinone oxidoreductase activity"/>
    <property type="evidence" value="ECO:0007669"/>
    <property type="project" value="UniProtKB-EC"/>
</dbReference>
<keyword evidence="5" id="KW-0547">Nucleotide-binding</keyword>
<evidence type="ECO:0000313" key="17">
    <source>
        <dbReference type="Proteomes" id="UP000294547"/>
    </source>
</evidence>
<reference evidence="16 17" key="1">
    <citation type="submission" date="2019-03" db="EMBL/GenBank/DDBJ databases">
        <title>Genomic Encyclopedia of Type Strains, Phase IV (KMG-IV): sequencing the most valuable type-strain genomes for metagenomic binning, comparative biology and taxonomic classification.</title>
        <authorList>
            <person name="Goeker M."/>
        </authorList>
    </citation>
    <scope>NUCLEOTIDE SEQUENCE [LARGE SCALE GENOMIC DNA]</scope>
    <source>
        <strain evidence="16 17">DSM 102969</strain>
    </source>
</reference>
<evidence type="ECO:0000256" key="14">
    <source>
        <dbReference type="ARBA" id="ARBA00081101"/>
    </source>
</evidence>
<protein>
    <recommendedName>
        <fullName evidence="13">Sulfide-quinone reductase</fullName>
        <ecNumber evidence="12">1.8.5.4</ecNumber>
    </recommendedName>
    <alternativeName>
        <fullName evidence="14">Sulfide:quinone oxidoreductase</fullName>
    </alternativeName>
</protein>
<comment type="caution">
    <text evidence="16">The sequence shown here is derived from an EMBL/GenBank/DDBJ whole genome shotgun (WGS) entry which is preliminary data.</text>
</comment>
<evidence type="ECO:0000256" key="4">
    <source>
        <dbReference type="ARBA" id="ARBA00022719"/>
    </source>
</evidence>
<evidence type="ECO:0000256" key="10">
    <source>
        <dbReference type="ARBA" id="ARBA00054727"/>
    </source>
</evidence>
<dbReference type="PANTHER" id="PTHR43755:SF1">
    <property type="entry name" value="FAD-DEPENDENT PYRIDINE NUCLEOTIDE-DISULPHIDE OXIDOREDUCTASE"/>
    <property type="match status" value="1"/>
</dbReference>
<evidence type="ECO:0000256" key="13">
    <source>
        <dbReference type="ARBA" id="ARBA00071264"/>
    </source>
</evidence>
<dbReference type="Pfam" id="PF07992">
    <property type="entry name" value="Pyr_redox_2"/>
    <property type="match status" value="1"/>
</dbReference>
<keyword evidence="3" id="KW-0285">Flavoprotein</keyword>
<dbReference type="InterPro" id="IPR036188">
    <property type="entry name" value="FAD/NAD-bd_sf"/>
</dbReference>
<evidence type="ECO:0000259" key="15">
    <source>
        <dbReference type="Pfam" id="PF07992"/>
    </source>
</evidence>
<evidence type="ECO:0000313" key="16">
    <source>
        <dbReference type="EMBL" id="TDP82421.1"/>
    </source>
</evidence>
<keyword evidence="17" id="KW-1185">Reference proteome</keyword>
<dbReference type="FunFam" id="3.50.50.100:FF:000017">
    <property type="entry name" value="Sulfide-quinone reductase"/>
    <property type="match status" value="1"/>
</dbReference>
<proteinExistence type="inferred from homology"/>
<evidence type="ECO:0000256" key="8">
    <source>
        <dbReference type="ARBA" id="ARBA00023136"/>
    </source>
</evidence>